<proteinExistence type="predicted"/>
<gene>
    <name evidence="1" type="ORF">EYH37_00045</name>
</gene>
<dbReference type="AlphaFoldDB" id="A0A9D1CEV6"/>
<organism evidence="1 2">
    <name type="scientific">Aquifex aeolicus</name>
    <dbReference type="NCBI Taxonomy" id="63363"/>
    <lineage>
        <taxon>Bacteria</taxon>
        <taxon>Pseudomonadati</taxon>
        <taxon>Aquificota</taxon>
        <taxon>Aquificia</taxon>
        <taxon>Aquificales</taxon>
        <taxon>Aquificaceae</taxon>
        <taxon>Aquifex</taxon>
    </lineage>
</organism>
<dbReference type="EMBL" id="DQVE01000001">
    <property type="protein sequence ID" value="HIP97751.1"/>
    <property type="molecule type" value="Genomic_DNA"/>
</dbReference>
<name>A0A9D1CEV6_AQUAO</name>
<comment type="caution">
    <text evidence="1">The sequence shown here is derived from an EMBL/GenBank/DDBJ whole genome shotgun (WGS) entry which is preliminary data.</text>
</comment>
<evidence type="ECO:0000313" key="2">
    <source>
        <dbReference type="Proteomes" id="UP000606463"/>
    </source>
</evidence>
<protein>
    <submittedName>
        <fullName evidence="1">Uncharacterized protein</fullName>
    </submittedName>
</protein>
<dbReference type="Proteomes" id="UP000606463">
    <property type="component" value="Unassembled WGS sequence"/>
</dbReference>
<accession>A0A9D1CEV6</accession>
<evidence type="ECO:0000313" key="1">
    <source>
        <dbReference type="EMBL" id="HIP97751.1"/>
    </source>
</evidence>
<reference evidence="1" key="1">
    <citation type="journal article" date="2020" name="ISME J.">
        <title>Gammaproteobacteria mediating utilization of methyl-, sulfur- and petroleum organic compounds in deep ocean hydrothermal plumes.</title>
        <authorList>
            <person name="Zhou Z."/>
            <person name="Liu Y."/>
            <person name="Pan J."/>
            <person name="Cron B.R."/>
            <person name="Toner B.M."/>
            <person name="Anantharaman K."/>
            <person name="Breier J.A."/>
            <person name="Dick G.J."/>
            <person name="Li M."/>
        </authorList>
    </citation>
    <scope>NUCLEOTIDE SEQUENCE</scope>
    <source>
        <strain evidence="1">SZUA-1501</strain>
    </source>
</reference>
<sequence>MRKSGAVVAYSNKKSLLFILKACEGADKLLTEKGEREFTNFVREITEKVENPLDVLDYYALVKKLFKALKSELGIEKAGILIYDIENSYPLHKEEGLERLLYLIESETVWEKPVLAYSKCLEDTPILKIYDLDRNEAYEPLAV</sequence>